<dbReference type="Gene3D" id="1.10.10.10">
    <property type="entry name" value="Winged helix-like DNA-binding domain superfamily/Winged helix DNA-binding domain"/>
    <property type="match status" value="1"/>
</dbReference>
<evidence type="ECO:0000256" key="2">
    <source>
        <dbReference type="ARBA" id="ARBA00023125"/>
    </source>
</evidence>
<dbReference type="AlphaFoldDB" id="A0A3N0GMY6"/>
<feature type="compositionally biased region" description="Basic and acidic residues" evidence="4">
    <location>
        <begin position="1"/>
        <end position="22"/>
    </location>
</feature>
<proteinExistence type="predicted"/>
<evidence type="ECO:0000256" key="1">
    <source>
        <dbReference type="ARBA" id="ARBA00023015"/>
    </source>
</evidence>
<feature type="region of interest" description="Disordered" evidence="4">
    <location>
        <begin position="1"/>
        <end position="34"/>
    </location>
</feature>
<keyword evidence="1" id="KW-0805">Transcription regulation</keyword>
<dbReference type="OrthoDB" id="4307011at2"/>
<protein>
    <submittedName>
        <fullName evidence="6">GntR family transcriptional regulator</fullName>
    </submittedName>
</protein>
<keyword evidence="2" id="KW-0238">DNA-binding</keyword>
<accession>A0A3N0GMY6</accession>
<keyword evidence="7" id="KW-1185">Reference proteome</keyword>
<evidence type="ECO:0000256" key="3">
    <source>
        <dbReference type="ARBA" id="ARBA00023163"/>
    </source>
</evidence>
<organism evidence="6 7">
    <name type="scientific">Nocardioides pocheonensis</name>
    <dbReference type="NCBI Taxonomy" id="661485"/>
    <lineage>
        <taxon>Bacteria</taxon>
        <taxon>Bacillati</taxon>
        <taxon>Actinomycetota</taxon>
        <taxon>Actinomycetes</taxon>
        <taxon>Propionibacteriales</taxon>
        <taxon>Nocardioidaceae</taxon>
        <taxon>Nocardioides</taxon>
    </lineage>
</organism>
<dbReference type="Proteomes" id="UP000279994">
    <property type="component" value="Unassembled WGS sequence"/>
</dbReference>
<gene>
    <name evidence="6" type="ORF">EFL26_12365</name>
</gene>
<dbReference type="SMART" id="SM00345">
    <property type="entry name" value="HTH_GNTR"/>
    <property type="match status" value="1"/>
</dbReference>
<name>A0A3N0GMY6_9ACTN</name>
<dbReference type="InterPro" id="IPR036388">
    <property type="entry name" value="WH-like_DNA-bd_sf"/>
</dbReference>
<evidence type="ECO:0000313" key="6">
    <source>
        <dbReference type="EMBL" id="RNM13761.1"/>
    </source>
</evidence>
<evidence type="ECO:0000259" key="5">
    <source>
        <dbReference type="PROSITE" id="PS50949"/>
    </source>
</evidence>
<keyword evidence="3" id="KW-0804">Transcription</keyword>
<dbReference type="InterPro" id="IPR000524">
    <property type="entry name" value="Tscrpt_reg_HTH_GntR"/>
</dbReference>
<dbReference type="SUPFAM" id="SSF46785">
    <property type="entry name" value="Winged helix' DNA-binding domain"/>
    <property type="match status" value="1"/>
</dbReference>
<dbReference type="PANTHER" id="PTHR38445:SF9">
    <property type="entry name" value="HTH-TYPE TRANSCRIPTIONAL REPRESSOR YTRA"/>
    <property type="match status" value="1"/>
</dbReference>
<reference evidence="6 7" key="1">
    <citation type="submission" date="2018-11" db="EMBL/GenBank/DDBJ databases">
        <authorList>
            <person name="Li F."/>
        </authorList>
    </citation>
    <scope>NUCLEOTIDE SEQUENCE [LARGE SCALE GENOMIC DNA]</scope>
    <source>
        <strain evidence="6 7">Gsoil 818</strain>
    </source>
</reference>
<sequence>MGAGDRRFESCRPDPVHRRDAESSGTLPVPGAGYGARVISLDATASEPPYEQIRRQVADQVERGELQPGDRLPTVRALADELGLAANTVARAYRELEHSGVIETRGRAGSFVTGDLVERRAKEAAADYLTRTRALGLSGPEALALVRRLVDHPVRP</sequence>
<dbReference type="InterPro" id="IPR036390">
    <property type="entry name" value="WH_DNA-bd_sf"/>
</dbReference>
<evidence type="ECO:0000256" key="4">
    <source>
        <dbReference type="SAM" id="MobiDB-lite"/>
    </source>
</evidence>
<dbReference type="GO" id="GO:0003677">
    <property type="term" value="F:DNA binding"/>
    <property type="evidence" value="ECO:0007669"/>
    <property type="project" value="UniProtKB-KW"/>
</dbReference>
<dbReference type="PROSITE" id="PS50949">
    <property type="entry name" value="HTH_GNTR"/>
    <property type="match status" value="1"/>
</dbReference>
<dbReference type="Pfam" id="PF00392">
    <property type="entry name" value="GntR"/>
    <property type="match status" value="1"/>
</dbReference>
<evidence type="ECO:0000313" key="7">
    <source>
        <dbReference type="Proteomes" id="UP000279994"/>
    </source>
</evidence>
<comment type="caution">
    <text evidence="6">The sequence shown here is derived from an EMBL/GenBank/DDBJ whole genome shotgun (WGS) entry which is preliminary data.</text>
</comment>
<dbReference type="PANTHER" id="PTHR38445">
    <property type="entry name" value="HTH-TYPE TRANSCRIPTIONAL REPRESSOR YTRA"/>
    <property type="match status" value="1"/>
</dbReference>
<dbReference type="GO" id="GO:0003700">
    <property type="term" value="F:DNA-binding transcription factor activity"/>
    <property type="evidence" value="ECO:0007669"/>
    <property type="project" value="InterPro"/>
</dbReference>
<feature type="domain" description="HTH gntR-type" evidence="5">
    <location>
        <begin position="47"/>
        <end position="115"/>
    </location>
</feature>
<dbReference type="CDD" id="cd07377">
    <property type="entry name" value="WHTH_GntR"/>
    <property type="match status" value="1"/>
</dbReference>
<dbReference type="EMBL" id="RJSF01000040">
    <property type="protein sequence ID" value="RNM13761.1"/>
    <property type="molecule type" value="Genomic_DNA"/>
</dbReference>